<organism evidence="8 9">
    <name type="scientific">Rhizobium wenxiniae</name>
    <dbReference type="NCBI Taxonomy" id="1737357"/>
    <lineage>
        <taxon>Bacteria</taxon>
        <taxon>Pseudomonadati</taxon>
        <taxon>Pseudomonadota</taxon>
        <taxon>Alphaproteobacteria</taxon>
        <taxon>Hyphomicrobiales</taxon>
        <taxon>Rhizobiaceae</taxon>
        <taxon>Rhizobium/Agrobacterium group</taxon>
        <taxon>Rhizobium</taxon>
    </lineage>
</organism>
<name>A0A7W9Y9Q3_9HYPH</name>
<feature type="domain" description="Histidine kinase/HSP90-like ATPase" evidence="7">
    <location>
        <begin position="359"/>
        <end position="442"/>
    </location>
</feature>
<proteinExistence type="predicted"/>
<dbReference type="PANTHER" id="PTHR24421:SF10">
    <property type="entry name" value="NITRATE_NITRITE SENSOR PROTEIN NARQ"/>
    <property type="match status" value="1"/>
</dbReference>
<comment type="caution">
    <text evidence="8">The sequence shown here is derived from an EMBL/GenBank/DDBJ whole genome shotgun (WGS) entry which is preliminary data.</text>
</comment>
<dbReference type="Proteomes" id="UP000547879">
    <property type="component" value="Unassembled WGS sequence"/>
</dbReference>
<keyword evidence="6" id="KW-0812">Transmembrane</keyword>
<keyword evidence="9" id="KW-1185">Reference proteome</keyword>
<evidence type="ECO:0000256" key="3">
    <source>
        <dbReference type="ARBA" id="ARBA00022679"/>
    </source>
</evidence>
<dbReference type="Pfam" id="PF02518">
    <property type="entry name" value="HATPase_c"/>
    <property type="match status" value="1"/>
</dbReference>
<evidence type="ECO:0000256" key="6">
    <source>
        <dbReference type="SAM" id="Phobius"/>
    </source>
</evidence>
<dbReference type="InterPro" id="IPR050482">
    <property type="entry name" value="Sensor_HK_TwoCompSys"/>
</dbReference>
<accession>A0A7W9Y9Q3</accession>
<protein>
    <recommendedName>
        <fullName evidence="2">histidine kinase</fullName>
        <ecNumber evidence="2">2.7.13.3</ecNumber>
    </recommendedName>
</protein>
<feature type="transmembrane region" description="Helical" evidence="6">
    <location>
        <begin position="17"/>
        <end position="36"/>
    </location>
</feature>
<evidence type="ECO:0000256" key="1">
    <source>
        <dbReference type="ARBA" id="ARBA00000085"/>
    </source>
</evidence>
<dbReference type="Gene3D" id="3.30.565.10">
    <property type="entry name" value="Histidine kinase-like ATPase, C-terminal domain"/>
    <property type="match status" value="1"/>
</dbReference>
<dbReference type="InterPro" id="IPR003594">
    <property type="entry name" value="HATPase_dom"/>
</dbReference>
<dbReference type="EC" id="2.7.13.3" evidence="2"/>
<keyword evidence="6" id="KW-0472">Membrane</keyword>
<evidence type="ECO:0000313" key="9">
    <source>
        <dbReference type="Proteomes" id="UP000547879"/>
    </source>
</evidence>
<dbReference type="RefSeq" id="WP_183995157.1">
    <property type="nucleotide sequence ID" value="NZ_BMHW01000019.1"/>
</dbReference>
<sequence length="449" mass="49457">MTSALDFLNSLSLAKQFFLAGGIVTAIATIIIGLHVTEQIAQTVTRNAAATTALYVDSIIAPVLPDLTRETKLDESIERTLDETLGQGALGKRLVSFRLWRKDGMILYSNDKKLMGRVVPPGENRKRAFNGELVAKFDDVDDPESTAERAVGEPLLEIYNPILQPWSGQVVAVTEFYERAGELERSLTRARFRSWVVTITVTAGFFLILSAIVLRGSRTIERQLQENLDLTLRVKKGSQRAVALNEKFLRRVGADLHDGPAQLMAYAALRMDSEQILSDDSNRATREEEIATIKESLDEAIRDIRIICRGLILPHIETLSVSEAARRAVEHYQSRTGASVDSAIEPLNDEIPVAVKICVYRFIQEGLNNGWRHAEGNGQRVDLKLLGNEITVVVQDAGQGFKAENAFLGLGLSGLRERVESLGGKFEINSSSAGTTLTMSLNIQDPIVS</sequence>
<evidence type="ECO:0000259" key="7">
    <source>
        <dbReference type="Pfam" id="PF02518"/>
    </source>
</evidence>
<dbReference type="PANTHER" id="PTHR24421">
    <property type="entry name" value="NITRATE/NITRITE SENSOR PROTEIN NARX-RELATED"/>
    <property type="match status" value="1"/>
</dbReference>
<feature type="transmembrane region" description="Helical" evidence="6">
    <location>
        <begin position="195"/>
        <end position="214"/>
    </location>
</feature>
<keyword evidence="6" id="KW-1133">Transmembrane helix</keyword>
<keyword evidence="4" id="KW-0418">Kinase</keyword>
<comment type="catalytic activity">
    <reaction evidence="1">
        <text>ATP + protein L-histidine = ADP + protein N-phospho-L-histidine.</text>
        <dbReference type="EC" id="2.7.13.3"/>
    </reaction>
</comment>
<dbReference type="InterPro" id="IPR004358">
    <property type="entry name" value="Sig_transdc_His_kin-like_C"/>
</dbReference>
<dbReference type="CDD" id="cd16917">
    <property type="entry name" value="HATPase_UhpB-NarQ-NarX-like"/>
    <property type="match status" value="1"/>
</dbReference>
<evidence type="ECO:0000256" key="2">
    <source>
        <dbReference type="ARBA" id="ARBA00012438"/>
    </source>
</evidence>
<gene>
    <name evidence="8" type="ORF">HNQ72_004371</name>
</gene>
<reference evidence="8 9" key="1">
    <citation type="submission" date="2020-08" db="EMBL/GenBank/DDBJ databases">
        <title>Genomic Encyclopedia of Type Strains, Phase IV (KMG-IV): sequencing the most valuable type-strain genomes for metagenomic binning, comparative biology and taxonomic classification.</title>
        <authorList>
            <person name="Goeker M."/>
        </authorList>
    </citation>
    <scope>NUCLEOTIDE SEQUENCE [LARGE SCALE GENOMIC DNA]</scope>
    <source>
        <strain evidence="8 9">DSM 100734</strain>
    </source>
</reference>
<evidence type="ECO:0000256" key="4">
    <source>
        <dbReference type="ARBA" id="ARBA00022777"/>
    </source>
</evidence>
<dbReference type="InterPro" id="IPR036890">
    <property type="entry name" value="HATPase_C_sf"/>
</dbReference>
<dbReference type="GO" id="GO:0004673">
    <property type="term" value="F:protein histidine kinase activity"/>
    <property type="evidence" value="ECO:0007669"/>
    <property type="project" value="UniProtKB-EC"/>
</dbReference>
<evidence type="ECO:0000313" key="8">
    <source>
        <dbReference type="EMBL" id="MBB6164526.1"/>
    </source>
</evidence>
<evidence type="ECO:0000256" key="5">
    <source>
        <dbReference type="ARBA" id="ARBA00023012"/>
    </source>
</evidence>
<keyword evidence="5" id="KW-0902">Two-component regulatory system</keyword>
<keyword evidence="3" id="KW-0808">Transferase</keyword>
<dbReference type="PRINTS" id="PR00344">
    <property type="entry name" value="BCTRLSENSOR"/>
</dbReference>
<dbReference type="SUPFAM" id="SSF55874">
    <property type="entry name" value="ATPase domain of HSP90 chaperone/DNA topoisomerase II/histidine kinase"/>
    <property type="match status" value="1"/>
</dbReference>
<dbReference type="AlphaFoldDB" id="A0A7W9Y9Q3"/>
<dbReference type="GO" id="GO:0000160">
    <property type="term" value="P:phosphorelay signal transduction system"/>
    <property type="evidence" value="ECO:0007669"/>
    <property type="project" value="UniProtKB-KW"/>
</dbReference>
<dbReference type="EMBL" id="JACHEG010000006">
    <property type="protein sequence ID" value="MBB6164526.1"/>
    <property type="molecule type" value="Genomic_DNA"/>
</dbReference>